<proteinExistence type="predicted"/>
<dbReference type="InterPro" id="IPR000276">
    <property type="entry name" value="GPCR_Rhodpsn"/>
</dbReference>
<keyword evidence="4 10" id="KW-1133">Transmembrane helix</keyword>
<feature type="transmembrane region" description="Helical" evidence="10">
    <location>
        <begin position="128"/>
        <end position="148"/>
    </location>
</feature>
<dbReference type="Pfam" id="PF10320">
    <property type="entry name" value="7TM_GPCR_Srsx"/>
    <property type="match status" value="1"/>
</dbReference>
<name>A0A0V0RQ81_9BILA</name>
<dbReference type="GO" id="GO:0005886">
    <property type="term" value="C:plasma membrane"/>
    <property type="evidence" value="ECO:0007669"/>
    <property type="project" value="UniProtKB-SubCell"/>
</dbReference>
<evidence type="ECO:0000256" key="3">
    <source>
        <dbReference type="ARBA" id="ARBA00022692"/>
    </source>
</evidence>
<evidence type="ECO:0000313" key="12">
    <source>
        <dbReference type="Proteomes" id="UP000054630"/>
    </source>
</evidence>
<feature type="transmembrane region" description="Helical" evidence="10">
    <location>
        <begin position="211"/>
        <end position="235"/>
    </location>
</feature>
<dbReference type="SUPFAM" id="SSF81321">
    <property type="entry name" value="Family A G protein-coupled receptor-like"/>
    <property type="match status" value="1"/>
</dbReference>
<dbReference type="AlphaFoldDB" id="A0A0V0RQ81"/>
<keyword evidence="6 10" id="KW-0472">Membrane</keyword>
<comment type="subcellular location">
    <subcellularLocation>
        <location evidence="1">Cell membrane</location>
        <topology evidence="1">Multi-pass membrane protein</topology>
    </subcellularLocation>
</comment>
<accession>A0A0V0RQ81</accession>
<dbReference type="EMBL" id="JYDL01000103">
    <property type="protein sequence ID" value="KRX16628.1"/>
    <property type="molecule type" value="Genomic_DNA"/>
</dbReference>
<feature type="transmembrane region" description="Helical" evidence="10">
    <location>
        <begin position="256"/>
        <end position="281"/>
    </location>
</feature>
<evidence type="ECO:0000256" key="8">
    <source>
        <dbReference type="ARBA" id="ARBA00023180"/>
    </source>
</evidence>
<dbReference type="InterPro" id="IPR019424">
    <property type="entry name" value="7TM_GPCR_Srsx"/>
</dbReference>
<dbReference type="GO" id="GO:0004930">
    <property type="term" value="F:G protein-coupled receptor activity"/>
    <property type="evidence" value="ECO:0007669"/>
    <property type="project" value="UniProtKB-KW"/>
</dbReference>
<dbReference type="Gene3D" id="1.20.1070.10">
    <property type="entry name" value="Rhodopsin 7-helix transmembrane proteins"/>
    <property type="match status" value="1"/>
</dbReference>
<keyword evidence="7" id="KW-0675">Receptor</keyword>
<feature type="transmembrane region" description="Helical" evidence="10">
    <location>
        <begin position="46"/>
        <end position="70"/>
    </location>
</feature>
<keyword evidence="12" id="KW-1185">Reference proteome</keyword>
<keyword evidence="5" id="KW-0297">G-protein coupled receptor</keyword>
<keyword evidence="8" id="KW-0325">Glycoprotein</keyword>
<organism evidence="11 12">
    <name type="scientific">Trichinella nelsoni</name>
    <dbReference type="NCBI Taxonomy" id="6336"/>
    <lineage>
        <taxon>Eukaryota</taxon>
        <taxon>Metazoa</taxon>
        <taxon>Ecdysozoa</taxon>
        <taxon>Nematoda</taxon>
        <taxon>Enoplea</taxon>
        <taxon>Dorylaimia</taxon>
        <taxon>Trichinellida</taxon>
        <taxon>Trichinellidae</taxon>
        <taxon>Trichinella</taxon>
    </lineage>
</organism>
<evidence type="ECO:0000256" key="2">
    <source>
        <dbReference type="ARBA" id="ARBA00022475"/>
    </source>
</evidence>
<gene>
    <name evidence="11" type="ORF">T07_13932</name>
</gene>
<feature type="transmembrane region" description="Helical" evidence="10">
    <location>
        <begin position="160"/>
        <end position="178"/>
    </location>
</feature>
<reference evidence="11 12" key="1">
    <citation type="submission" date="2015-01" db="EMBL/GenBank/DDBJ databases">
        <title>Evolution of Trichinella species and genotypes.</title>
        <authorList>
            <person name="Korhonen P.K."/>
            <person name="Edoardo P."/>
            <person name="Giuseppe L.R."/>
            <person name="Gasser R.B."/>
        </authorList>
    </citation>
    <scope>NUCLEOTIDE SEQUENCE [LARGE SCALE GENOMIC DNA]</scope>
    <source>
        <strain evidence="11">ISS37</strain>
    </source>
</reference>
<evidence type="ECO:0000256" key="7">
    <source>
        <dbReference type="ARBA" id="ARBA00023170"/>
    </source>
</evidence>
<evidence type="ECO:0000256" key="10">
    <source>
        <dbReference type="SAM" id="Phobius"/>
    </source>
</evidence>
<dbReference type="PANTHER" id="PTHR24246">
    <property type="entry name" value="OLFACTORY RECEPTOR AND ADENOSINE RECEPTOR"/>
    <property type="match status" value="1"/>
</dbReference>
<dbReference type="SMART" id="SM01381">
    <property type="entry name" value="7TM_GPCR_Srsx"/>
    <property type="match status" value="1"/>
</dbReference>
<protein>
    <recommendedName>
        <fullName evidence="13">G-protein coupled receptors family 1 profile domain-containing protein</fullName>
    </recommendedName>
</protein>
<evidence type="ECO:0000313" key="11">
    <source>
        <dbReference type="EMBL" id="KRX16628.1"/>
    </source>
</evidence>
<keyword evidence="2" id="KW-1003">Cell membrane</keyword>
<dbReference type="PANTHER" id="PTHR24246:SF27">
    <property type="entry name" value="ADENOSINE RECEPTOR, ISOFORM A"/>
    <property type="match status" value="1"/>
</dbReference>
<keyword evidence="9" id="KW-0807">Transducer</keyword>
<evidence type="ECO:0000256" key="5">
    <source>
        <dbReference type="ARBA" id="ARBA00023040"/>
    </source>
</evidence>
<evidence type="ECO:0008006" key="13">
    <source>
        <dbReference type="Google" id="ProtNLM"/>
    </source>
</evidence>
<evidence type="ECO:0000256" key="1">
    <source>
        <dbReference type="ARBA" id="ARBA00004651"/>
    </source>
</evidence>
<dbReference type="OrthoDB" id="5918233at2759"/>
<evidence type="ECO:0000256" key="4">
    <source>
        <dbReference type="ARBA" id="ARBA00022989"/>
    </source>
</evidence>
<sequence>MLANDLEQVQNNSIAENTVKRNDTLQKDNDQLISLSVGIYHIVEDLNYACIPLGIVIFLMQGFASAAIIFNRKLRRKRTFLLICMLCISWTIVAAGEICSAVGTLVRYSLFNNCVITQYNCFIEQTSLAAGLLLVIDTNLLTAVDRCLAIITPHWYRKQYKLWMVYMVILFAILHVLISRLQRFFNVSDILLPFCTPLMDSSEDIVKEQQIVSNILLIITILLYFITIILVKVKLKNVKQDRILCCRAKEQLKSKLLNTLALNTASYATTLLFGYILTTIASSEKNIFESLKIARYALITFLNGIVTFLIFYFRIREFRFAMIQMLQKIPVLKNLKLVRIVPSEFSTAVS</sequence>
<feature type="transmembrane region" description="Helical" evidence="10">
    <location>
        <begin position="293"/>
        <end position="315"/>
    </location>
</feature>
<comment type="caution">
    <text evidence="11">The sequence shown here is derived from an EMBL/GenBank/DDBJ whole genome shotgun (WGS) entry which is preliminary data.</text>
</comment>
<keyword evidence="3 10" id="KW-0812">Transmembrane</keyword>
<feature type="transmembrane region" description="Helical" evidence="10">
    <location>
        <begin position="82"/>
        <end position="108"/>
    </location>
</feature>
<evidence type="ECO:0000256" key="9">
    <source>
        <dbReference type="ARBA" id="ARBA00023224"/>
    </source>
</evidence>
<evidence type="ECO:0000256" key="6">
    <source>
        <dbReference type="ARBA" id="ARBA00023136"/>
    </source>
</evidence>
<dbReference type="Proteomes" id="UP000054630">
    <property type="component" value="Unassembled WGS sequence"/>
</dbReference>